<dbReference type="AlphaFoldDB" id="A0A502GNJ0"/>
<dbReference type="InterPro" id="IPR036249">
    <property type="entry name" value="Thioredoxin-like_sf"/>
</dbReference>
<dbReference type="InterPro" id="IPR013766">
    <property type="entry name" value="Thioredoxin_domain"/>
</dbReference>
<proteinExistence type="predicted"/>
<dbReference type="PANTHER" id="PTHR42852">
    <property type="entry name" value="THIOL:DISULFIDE INTERCHANGE PROTEIN DSBE"/>
    <property type="match status" value="1"/>
</dbReference>
<dbReference type="RefSeq" id="WP_140471324.1">
    <property type="nucleotide sequence ID" value="NZ_RCZD01000003.1"/>
</dbReference>
<dbReference type="InterPro" id="IPR050553">
    <property type="entry name" value="Thioredoxin_ResA/DsbE_sf"/>
</dbReference>
<dbReference type="Pfam" id="PF00578">
    <property type="entry name" value="AhpC-TSA"/>
    <property type="match status" value="1"/>
</dbReference>
<dbReference type="InterPro" id="IPR000866">
    <property type="entry name" value="AhpC/TSA"/>
</dbReference>
<reference evidence="2 3" key="1">
    <citation type="journal article" date="2019" name="Environ. Microbiol.">
        <title>Species interactions and distinct microbial communities in high Arctic permafrost affected cryosols are associated with the CH4 and CO2 gas fluxes.</title>
        <authorList>
            <person name="Altshuler I."/>
            <person name="Hamel J."/>
            <person name="Turney S."/>
            <person name="Magnuson E."/>
            <person name="Levesque R."/>
            <person name="Greer C."/>
            <person name="Whyte L.G."/>
        </authorList>
    </citation>
    <scope>NUCLEOTIDE SEQUENCE [LARGE SCALE GENOMIC DNA]</scope>
    <source>
        <strain evidence="2 3">E4</strain>
    </source>
</reference>
<comment type="caution">
    <text evidence="2">The sequence shown here is derived from an EMBL/GenBank/DDBJ whole genome shotgun (WGS) entry which is preliminary data.</text>
</comment>
<name>A0A502GNJ0_9GAMM</name>
<dbReference type="EMBL" id="RCZD01000003">
    <property type="protein sequence ID" value="TPG63441.1"/>
    <property type="molecule type" value="Genomic_DNA"/>
</dbReference>
<evidence type="ECO:0000313" key="3">
    <source>
        <dbReference type="Proteomes" id="UP000317663"/>
    </source>
</evidence>
<evidence type="ECO:0000259" key="1">
    <source>
        <dbReference type="PROSITE" id="PS51352"/>
    </source>
</evidence>
<dbReference type="GO" id="GO:0016209">
    <property type="term" value="F:antioxidant activity"/>
    <property type="evidence" value="ECO:0007669"/>
    <property type="project" value="InterPro"/>
</dbReference>
<feature type="domain" description="Thioredoxin" evidence="1">
    <location>
        <begin position="31"/>
        <end position="166"/>
    </location>
</feature>
<dbReference type="SUPFAM" id="SSF52833">
    <property type="entry name" value="Thioredoxin-like"/>
    <property type="match status" value="1"/>
</dbReference>
<dbReference type="PANTHER" id="PTHR42852:SF17">
    <property type="entry name" value="THIOREDOXIN-LIKE PROTEIN HI_1115"/>
    <property type="match status" value="1"/>
</dbReference>
<dbReference type="GO" id="GO:0016491">
    <property type="term" value="F:oxidoreductase activity"/>
    <property type="evidence" value="ECO:0007669"/>
    <property type="project" value="InterPro"/>
</dbReference>
<dbReference type="Gene3D" id="3.40.30.10">
    <property type="entry name" value="Glutaredoxin"/>
    <property type="match status" value="1"/>
</dbReference>
<dbReference type="PROSITE" id="PS51352">
    <property type="entry name" value="THIOREDOXIN_2"/>
    <property type="match status" value="1"/>
</dbReference>
<gene>
    <name evidence="2" type="ORF">EAH77_07715</name>
</gene>
<evidence type="ECO:0000313" key="2">
    <source>
        <dbReference type="EMBL" id="TPG63441.1"/>
    </source>
</evidence>
<dbReference type="CDD" id="cd03011">
    <property type="entry name" value="TlpA_like_ScsD_MtbDsbE"/>
    <property type="match status" value="1"/>
</dbReference>
<dbReference type="Proteomes" id="UP000317663">
    <property type="component" value="Unassembled WGS sequence"/>
</dbReference>
<organism evidence="2 3">
    <name type="scientific">Ewingella americana</name>
    <dbReference type="NCBI Taxonomy" id="41202"/>
    <lineage>
        <taxon>Bacteria</taxon>
        <taxon>Pseudomonadati</taxon>
        <taxon>Pseudomonadota</taxon>
        <taxon>Gammaproteobacteria</taxon>
        <taxon>Enterobacterales</taxon>
        <taxon>Yersiniaceae</taxon>
        <taxon>Ewingella</taxon>
    </lineage>
</organism>
<accession>A0A502GNJ0</accession>
<keyword evidence="3" id="KW-1185">Reference proteome</keyword>
<dbReference type="OrthoDB" id="9796554at2"/>
<protein>
    <submittedName>
        <fullName evidence="2">Protein disulfide oxidoreductase</fullName>
    </submittedName>
</protein>
<sequence>MAKAKRWAKELGIGALLVMVVLFGMDFLRAPQAPADFGHQSLQTLDGQTVTLNEKSQQQPLLVYFWATWCGVCKLTTPDVGKLAANGENVLSVALRSGDGSQLQRYLQAKNIEMPVVNDPRGDISARWDIGVTPTFVIIDKGRVVSTTTGWTSYWGMKARLWWAAR</sequence>